<evidence type="ECO:0000256" key="1">
    <source>
        <dbReference type="SAM" id="Phobius"/>
    </source>
</evidence>
<sequence>MTVSVICLSLLIFYGFMHEYIPVLCAGLSTAVALYLGYLYVAFLLGKPETTQVALDRRVPMGTRLTRDSGRMLTLYGEELDRLAVASGYPPLSQFMAPLPVTSRGAACHEPESAIPLVEALIRALEEAPQTLPESSPLLVDLHGLLGRLREAQAGQARFCLIPSDTWSGLIEDNLGLYL</sequence>
<dbReference type="Proteomes" id="UP001611383">
    <property type="component" value="Chromosome"/>
</dbReference>
<keyword evidence="1" id="KW-1133">Transmembrane helix</keyword>
<name>A0ABY9X2F5_9BACT</name>
<evidence type="ECO:0000313" key="2">
    <source>
        <dbReference type="EMBL" id="WNG49566.1"/>
    </source>
</evidence>
<evidence type="ECO:0000313" key="3">
    <source>
        <dbReference type="Proteomes" id="UP001611383"/>
    </source>
</evidence>
<keyword evidence="1" id="KW-0812">Transmembrane</keyword>
<feature type="transmembrane region" description="Helical" evidence="1">
    <location>
        <begin position="20"/>
        <end position="45"/>
    </location>
</feature>
<gene>
    <name evidence="2" type="ORF">F0U60_39680</name>
</gene>
<proteinExistence type="predicted"/>
<keyword evidence="3" id="KW-1185">Reference proteome</keyword>
<protein>
    <submittedName>
        <fullName evidence="2">Uncharacterized protein</fullName>
    </submittedName>
</protein>
<reference evidence="2 3" key="1">
    <citation type="submission" date="2019-08" db="EMBL/GenBank/DDBJ databases">
        <title>Archangium and Cystobacter genomes.</title>
        <authorList>
            <person name="Chen I.-C.K."/>
            <person name="Wielgoss S."/>
        </authorList>
    </citation>
    <scope>NUCLEOTIDE SEQUENCE [LARGE SCALE GENOMIC DNA]</scope>
    <source>
        <strain evidence="2 3">Cbm 6</strain>
    </source>
</reference>
<keyword evidence="1" id="KW-0472">Membrane</keyword>
<accession>A0ABY9X2F5</accession>
<organism evidence="2 3">
    <name type="scientific">Archangium minus</name>
    <dbReference type="NCBI Taxonomy" id="83450"/>
    <lineage>
        <taxon>Bacteria</taxon>
        <taxon>Pseudomonadati</taxon>
        <taxon>Myxococcota</taxon>
        <taxon>Myxococcia</taxon>
        <taxon>Myxococcales</taxon>
        <taxon>Cystobacterineae</taxon>
        <taxon>Archangiaceae</taxon>
        <taxon>Archangium</taxon>
    </lineage>
</organism>
<dbReference type="EMBL" id="CP043494">
    <property type="protein sequence ID" value="WNG49566.1"/>
    <property type="molecule type" value="Genomic_DNA"/>
</dbReference>